<evidence type="ECO:0000313" key="1">
    <source>
        <dbReference type="EMBL" id="CAG8751812.1"/>
    </source>
</evidence>
<name>A0ABN7VB08_GIGMA</name>
<organism evidence="1 2">
    <name type="scientific">Gigaspora margarita</name>
    <dbReference type="NCBI Taxonomy" id="4874"/>
    <lineage>
        <taxon>Eukaryota</taxon>
        <taxon>Fungi</taxon>
        <taxon>Fungi incertae sedis</taxon>
        <taxon>Mucoromycota</taxon>
        <taxon>Glomeromycotina</taxon>
        <taxon>Glomeromycetes</taxon>
        <taxon>Diversisporales</taxon>
        <taxon>Gigasporaceae</taxon>
        <taxon>Gigaspora</taxon>
    </lineage>
</organism>
<keyword evidence="2" id="KW-1185">Reference proteome</keyword>
<reference evidence="1 2" key="1">
    <citation type="submission" date="2021-06" db="EMBL/GenBank/DDBJ databases">
        <authorList>
            <person name="Kallberg Y."/>
            <person name="Tangrot J."/>
            <person name="Rosling A."/>
        </authorList>
    </citation>
    <scope>NUCLEOTIDE SEQUENCE [LARGE SCALE GENOMIC DNA]</scope>
    <source>
        <strain evidence="1 2">120-4 pot B 10/14</strain>
    </source>
</reference>
<dbReference type="Proteomes" id="UP000789901">
    <property type="component" value="Unassembled WGS sequence"/>
</dbReference>
<sequence>MANLQESRAKTLVREDENSLTESNILVSNLQAGTSLGHPISVLSNEFNTKQADRIEEITRTQYRESSNPTAKSNKESENLLANTNMTELIFKIHTLINLSMNEIAVVLNKYIGNNIIGIKLHFTKEVRTHLEIIFKSREDVQKYCTNGINIFNQTFLGYIPTNSRNSYLSIKLKNVLIDFQNDITKEICKTFDYMGKISSIKPLVFEGTSILSNQ</sequence>
<gene>
    <name evidence="1" type="ORF">GMARGA_LOCUS16476</name>
</gene>
<comment type="caution">
    <text evidence="1">The sequence shown here is derived from an EMBL/GenBank/DDBJ whole genome shotgun (WGS) entry which is preliminary data.</text>
</comment>
<protein>
    <submittedName>
        <fullName evidence="1">8048_t:CDS:1</fullName>
    </submittedName>
</protein>
<dbReference type="EMBL" id="CAJVQB010011966">
    <property type="protein sequence ID" value="CAG8751812.1"/>
    <property type="molecule type" value="Genomic_DNA"/>
</dbReference>
<proteinExistence type="predicted"/>
<evidence type="ECO:0000313" key="2">
    <source>
        <dbReference type="Proteomes" id="UP000789901"/>
    </source>
</evidence>
<accession>A0ABN7VB08</accession>